<name>A0A0K1Q141_9BACT</name>
<proteinExistence type="predicted"/>
<organism evidence="1 2">
    <name type="scientific">Labilithrix luteola</name>
    <dbReference type="NCBI Taxonomy" id="1391654"/>
    <lineage>
        <taxon>Bacteria</taxon>
        <taxon>Pseudomonadati</taxon>
        <taxon>Myxococcota</taxon>
        <taxon>Polyangia</taxon>
        <taxon>Polyangiales</taxon>
        <taxon>Labilitrichaceae</taxon>
        <taxon>Labilithrix</taxon>
    </lineage>
</organism>
<dbReference type="KEGG" id="llu:AKJ09_06167"/>
<gene>
    <name evidence="1" type="ORF">AKJ09_06167</name>
</gene>
<reference evidence="1 2" key="1">
    <citation type="submission" date="2015-08" db="EMBL/GenBank/DDBJ databases">
        <authorList>
            <person name="Babu N.S."/>
            <person name="Beckwith C.J."/>
            <person name="Beseler K.G."/>
            <person name="Brison A."/>
            <person name="Carone J.V."/>
            <person name="Caskin T.P."/>
            <person name="Diamond M."/>
            <person name="Durham M.E."/>
            <person name="Foxe J.M."/>
            <person name="Go M."/>
            <person name="Henderson B.A."/>
            <person name="Jones I.B."/>
            <person name="McGettigan J.A."/>
            <person name="Micheletti S.J."/>
            <person name="Nasrallah M.E."/>
            <person name="Ortiz D."/>
            <person name="Piller C.R."/>
            <person name="Privatt S.R."/>
            <person name="Schneider S.L."/>
            <person name="Sharp S."/>
            <person name="Smith T.C."/>
            <person name="Stanton J.D."/>
            <person name="Ullery H.E."/>
            <person name="Wilson R.J."/>
            <person name="Serrano M.G."/>
            <person name="Buck G."/>
            <person name="Lee V."/>
            <person name="Wang Y."/>
            <person name="Carvalho R."/>
            <person name="Voegtly L."/>
            <person name="Shi R."/>
            <person name="Duckworth R."/>
            <person name="Johnson A."/>
            <person name="Loviza R."/>
            <person name="Walstead R."/>
            <person name="Shah Z."/>
            <person name="Kiflezghi M."/>
            <person name="Wade K."/>
            <person name="Ball S.L."/>
            <person name="Bradley K.W."/>
            <person name="Asai D.J."/>
            <person name="Bowman C.A."/>
            <person name="Russell D.A."/>
            <person name="Pope W.H."/>
            <person name="Jacobs-Sera D."/>
            <person name="Hendrix R.W."/>
            <person name="Hatfull G.F."/>
        </authorList>
    </citation>
    <scope>NUCLEOTIDE SEQUENCE [LARGE SCALE GENOMIC DNA]</scope>
    <source>
        <strain evidence="1 2">DSM 27648</strain>
    </source>
</reference>
<dbReference type="AlphaFoldDB" id="A0A0K1Q141"/>
<dbReference type="Proteomes" id="UP000064967">
    <property type="component" value="Chromosome"/>
</dbReference>
<evidence type="ECO:0000313" key="1">
    <source>
        <dbReference type="EMBL" id="AKU99503.1"/>
    </source>
</evidence>
<evidence type="ECO:0008006" key="3">
    <source>
        <dbReference type="Google" id="ProtNLM"/>
    </source>
</evidence>
<accession>A0A0K1Q141</accession>
<evidence type="ECO:0000313" key="2">
    <source>
        <dbReference type="Proteomes" id="UP000064967"/>
    </source>
</evidence>
<sequence length="447" mass="47429">MSDGELRCRRDPLNPTHDLRRLLPSKLGVAFALLTCSFGFTAPLSASCAQSDPASSSTSSDVDSAIVPPGQLDIDGGVDAADDCEGDASLECTTRTLPCEQAAFCTVAVPADGHLLTGVWGSGKDNFWAVGTGGVILRWNGTAWSRVASDTYQSLFAVWGSGEHDVWIAGSRSFVLHGVVEGGTATWQPLPELSAPYYTESPVTWTETFALAAWGTSADDVWIAGEGYPAGPPYPVQWTTVWRSTQADGGAAWKKALLSTQIQTAPAPTIRGLWGADANEVWAVGGHDGPDYSTTHGKSYRGVPSSDPDGGFELTWTEVDTQSNAILHGVWGSGKDDVWAVGEYGTIRHRSAGDPRWSVVPSPTDRHLYAIWGSGPNDVWVVGDYGTILHYDGATWTRATTTLALGVKPDLRSVWGSAPDDVWVVGKGVALHFTGPKSPRPATGGQK</sequence>
<keyword evidence="2" id="KW-1185">Reference proteome</keyword>
<dbReference type="PATRIC" id="fig|1391654.3.peg.6255"/>
<protein>
    <recommendedName>
        <fullName evidence="3">Type IV fimbrial biogenesis protein PilY1</fullName>
    </recommendedName>
</protein>
<dbReference type="STRING" id="1391654.AKJ09_06167"/>
<dbReference type="EMBL" id="CP012333">
    <property type="protein sequence ID" value="AKU99503.1"/>
    <property type="molecule type" value="Genomic_DNA"/>
</dbReference>